<dbReference type="Pfam" id="PF16969">
    <property type="entry name" value="SRP68"/>
    <property type="match status" value="2"/>
</dbReference>
<sequence>MDSPFALTWANHNVADAEDYKRIRTRVVRRVHKLRKYLSIQQRKTKQYSHHSISAEDVGKDYKYWLIALLSLERDFCYAMELKSLSQLDAKLDTRAKHKLFLTRLKRSVQECDSLVQLVGGIDANSTNELELLVYREFINAQQSMALKQWDSAIAQLSLARVGLQFLEEHGNAENFGKYKGVIDSDIDSLLIGAIHKSSKNYSSDIGEVAKSVVSLRSDSRVYQLISSVDDSFLKPSGESKSVKELQWRSYTAKIKDDSLGRTLYKIQTCPLESMDDFDTLNNLISQASESHSMWLQNEIKEEDDEILTSYLQYTHVLTSLRRNVKLLGTVKPTEALTLLDKINQEVESLEEIPGVFNDDELYETLQGMKHYYNSLKLKHIADFYFSQKQFKESLLLSSKVCESLEDVKISIPFEFINDDTVKELHAQVKTLVTNSQILAQLSQSSTSDSLADDVSRGLTRDSTIVNLNMTPISVKPVLFDVAFNYIHQQDQPQPQQQATPSVTKAQVGNEANSSDKKKGFFGIFGR</sequence>
<comment type="similarity">
    <text evidence="3">Belongs to the SRP68 family.</text>
</comment>
<dbReference type="GO" id="GO:0005786">
    <property type="term" value="C:signal recognition particle, endoplasmic reticulum targeting"/>
    <property type="evidence" value="ECO:0007669"/>
    <property type="project" value="UniProtKB-KW"/>
</dbReference>
<dbReference type="Proteomes" id="UP000038830">
    <property type="component" value="Unassembled WGS sequence"/>
</dbReference>
<evidence type="ECO:0000313" key="12">
    <source>
        <dbReference type="Proteomes" id="UP000038830"/>
    </source>
</evidence>
<dbReference type="PANTHER" id="PTHR12860:SF0">
    <property type="entry name" value="SIGNAL RECOGNITION PARTICLE SUBUNIT SRP68"/>
    <property type="match status" value="1"/>
</dbReference>
<feature type="compositionally biased region" description="Polar residues" evidence="10">
    <location>
        <begin position="499"/>
        <end position="513"/>
    </location>
</feature>
<protein>
    <recommendedName>
        <fullName evidence="9">Signal recognition particle subunit SRP68</fullName>
    </recommendedName>
</protein>
<dbReference type="PIRSF" id="PIRSF038995">
    <property type="entry name" value="SRP68"/>
    <property type="match status" value="1"/>
</dbReference>
<dbReference type="GO" id="GO:0005047">
    <property type="term" value="F:signal recognition particle binding"/>
    <property type="evidence" value="ECO:0007669"/>
    <property type="project" value="InterPro"/>
</dbReference>
<dbReference type="AlphaFoldDB" id="A0A0H5CE36"/>
<evidence type="ECO:0000256" key="3">
    <source>
        <dbReference type="ARBA" id="ARBA00009352"/>
    </source>
</evidence>
<evidence type="ECO:0000256" key="1">
    <source>
        <dbReference type="ARBA" id="ARBA00004496"/>
    </source>
</evidence>
<feature type="region of interest" description="Disordered" evidence="10">
    <location>
        <begin position="491"/>
        <end position="519"/>
    </location>
</feature>
<dbReference type="InterPro" id="IPR038253">
    <property type="entry name" value="SRP68_N_sf"/>
</dbReference>
<dbReference type="GO" id="GO:0006614">
    <property type="term" value="P:SRP-dependent cotranslational protein targeting to membrane"/>
    <property type="evidence" value="ECO:0007669"/>
    <property type="project" value="InterPro"/>
</dbReference>
<dbReference type="GO" id="GO:0030942">
    <property type="term" value="F:endoplasmic reticulum signal peptide binding"/>
    <property type="evidence" value="ECO:0007669"/>
    <property type="project" value="InterPro"/>
</dbReference>
<reference evidence="12" key="1">
    <citation type="journal article" date="2015" name="J. Biotechnol.">
        <title>The structure of the Cyberlindnera jadinii genome and its relation to Candida utilis analyzed by the occurrence of single nucleotide polymorphisms.</title>
        <authorList>
            <person name="Rupp O."/>
            <person name="Brinkrolf K."/>
            <person name="Buerth C."/>
            <person name="Kunigo M."/>
            <person name="Schneider J."/>
            <person name="Jaenicke S."/>
            <person name="Goesmann A."/>
            <person name="Puehler A."/>
            <person name="Jaeger K.-E."/>
            <person name="Ernst J.F."/>
        </authorList>
    </citation>
    <scope>NUCLEOTIDE SEQUENCE [LARGE SCALE GENOMIC DNA]</scope>
    <source>
        <strain evidence="12">ATCC 18201 / CBS 1600 / BCRC 20928 / JCM 3617 / NBRC 0987 / NRRL Y-1542</strain>
    </source>
</reference>
<evidence type="ECO:0000256" key="10">
    <source>
        <dbReference type="SAM" id="MobiDB-lite"/>
    </source>
</evidence>
<accession>A0A0H5CE36</accession>
<name>A0A0H5CE36_CYBJN</name>
<evidence type="ECO:0000313" key="11">
    <source>
        <dbReference type="EMBL" id="CEP22849.1"/>
    </source>
</evidence>
<keyword evidence="4" id="KW-0963">Cytoplasm</keyword>
<dbReference type="PANTHER" id="PTHR12860">
    <property type="entry name" value="SIGNAL RECOGNITION PARTICLE 68 KDA PROTEIN"/>
    <property type="match status" value="1"/>
</dbReference>
<dbReference type="GO" id="GO:0008312">
    <property type="term" value="F:7S RNA binding"/>
    <property type="evidence" value="ECO:0007669"/>
    <property type="project" value="InterPro"/>
</dbReference>
<evidence type="ECO:0000256" key="8">
    <source>
        <dbReference type="ARBA" id="ARBA00023274"/>
    </source>
</evidence>
<organism evidence="11 12">
    <name type="scientific">Cyberlindnera jadinii (strain ATCC 18201 / CBS 1600 / BCRC 20928 / JCM 3617 / NBRC 0987 / NRRL Y-1542)</name>
    <name type="common">Torula yeast</name>
    <name type="synonym">Candida utilis</name>
    <dbReference type="NCBI Taxonomy" id="983966"/>
    <lineage>
        <taxon>Eukaryota</taxon>
        <taxon>Fungi</taxon>
        <taxon>Dikarya</taxon>
        <taxon>Ascomycota</taxon>
        <taxon>Saccharomycotina</taxon>
        <taxon>Saccharomycetes</taxon>
        <taxon>Phaffomycetales</taxon>
        <taxon>Phaffomycetaceae</taxon>
        <taxon>Cyberlindnera</taxon>
    </lineage>
</organism>
<dbReference type="EMBL" id="CDQK01000003">
    <property type="protein sequence ID" value="CEP22849.1"/>
    <property type="molecule type" value="Genomic_DNA"/>
</dbReference>
<gene>
    <name evidence="11" type="ORF">BN1211_3307</name>
</gene>
<proteinExistence type="inferred from homology"/>
<evidence type="ECO:0000256" key="5">
    <source>
        <dbReference type="ARBA" id="ARBA00022884"/>
    </source>
</evidence>
<keyword evidence="7" id="KW-0539">Nucleus</keyword>
<evidence type="ECO:0000256" key="9">
    <source>
        <dbReference type="ARBA" id="ARBA00029498"/>
    </source>
</evidence>
<dbReference type="Gene3D" id="1.10.3450.40">
    <property type="entry name" value="Signal recognition particle, SRP68 subunit, RNA-binding domain"/>
    <property type="match status" value="1"/>
</dbReference>
<evidence type="ECO:0000256" key="6">
    <source>
        <dbReference type="ARBA" id="ARBA00023135"/>
    </source>
</evidence>
<keyword evidence="5" id="KW-0694">RNA-binding</keyword>
<evidence type="ECO:0000256" key="2">
    <source>
        <dbReference type="ARBA" id="ARBA00004604"/>
    </source>
</evidence>
<evidence type="ECO:0000256" key="7">
    <source>
        <dbReference type="ARBA" id="ARBA00023242"/>
    </source>
</evidence>
<dbReference type="GO" id="GO:0005730">
    <property type="term" value="C:nucleolus"/>
    <property type="evidence" value="ECO:0007669"/>
    <property type="project" value="UniProtKB-SubCell"/>
</dbReference>
<keyword evidence="8" id="KW-0687">Ribonucleoprotein</keyword>
<comment type="subcellular location">
    <subcellularLocation>
        <location evidence="1">Cytoplasm</location>
    </subcellularLocation>
    <subcellularLocation>
        <location evidence="2">Nucleus</location>
        <location evidence="2">Nucleolus</location>
    </subcellularLocation>
</comment>
<dbReference type="InterPro" id="IPR026258">
    <property type="entry name" value="SRP68"/>
</dbReference>
<evidence type="ECO:0000256" key="4">
    <source>
        <dbReference type="ARBA" id="ARBA00022490"/>
    </source>
</evidence>
<keyword evidence="6" id="KW-0733">Signal recognition particle</keyword>